<dbReference type="Pfam" id="PF06574">
    <property type="entry name" value="FAD_syn"/>
    <property type="match status" value="1"/>
</dbReference>
<keyword evidence="8" id="KW-0274">FAD</keyword>
<dbReference type="CDD" id="cd02064">
    <property type="entry name" value="FAD_synthetase_N"/>
    <property type="match status" value="1"/>
</dbReference>
<dbReference type="GO" id="GO:0005524">
    <property type="term" value="F:ATP binding"/>
    <property type="evidence" value="ECO:0007669"/>
    <property type="project" value="UniProtKB-KW"/>
</dbReference>
<keyword evidence="15" id="KW-1185">Reference proteome</keyword>
<keyword evidence="4" id="KW-0288">FMN</keyword>
<comment type="catalytic activity">
    <reaction evidence="11">
        <text>FMN + ATP + H(+) = FAD + diphosphate</text>
        <dbReference type="Rhea" id="RHEA:17237"/>
        <dbReference type="ChEBI" id="CHEBI:15378"/>
        <dbReference type="ChEBI" id="CHEBI:30616"/>
        <dbReference type="ChEBI" id="CHEBI:33019"/>
        <dbReference type="ChEBI" id="CHEBI:57692"/>
        <dbReference type="ChEBI" id="CHEBI:58210"/>
        <dbReference type="EC" id="2.7.7.2"/>
    </reaction>
</comment>
<keyword evidence="5 14" id="KW-0808">Transferase</keyword>
<evidence type="ECO:0000256" key="10">
    <source>
        <dbReference type="ARBA" id="ARBA00047880"/>
    </source>
</evidence>
<evidence type="ECO:0000256" key="1">
    <source>
        <dbReference type="ARBA" id="ARBA00004726"/>
    </source>
</evidence>
<dbReference type="Proteomes" id="UP000029033">
    <property type="component" value="Unassembled WGS sequence"/>
</dbReference>
<dbReference type="eggNOG" id="COG0196">
    <property type="taxonomic scope" value="Bacteria"/>
</dbReference>
<keyword evidence="7" id="KW-0547">Nucleotide-binding</keyword>
<dbReference type="GO" id="GO:0009398">
    <property type="term" value="P:FMN biosynthetic process"/>
    <property type="evidence" value="ECO:0007669"/>
    <property type="project" value="TreeGrafter"/>
</dbReference>
<dbReference type="STRING" id="158787.BSCA_1189"/>
<reference evidence="14 15" key="1">
    <citation type="submission" date="2014-03" db="EMBL/GenBank/DDBJ databases">
        <title>Genomics of Bifidobacteria.</title>
        <authorList>
            <person name="Ventura M."/>
            <person name="Milani C."/>
            <person name="Lugli G.A."/>
        </authorList>
    </citation>
    <scope>NUCLEOTIDE SEQUENCE [LARGE SCALE GENOMIC DNA]</scope>
    <source>
        <strain evidence="14 15">LMG 21589</strain>
    </source>
</reference>
<evidence type="ECO:0000256" key="3">
    <source>
        <dbReference type="ARBA" id="ARBA00022630"/>
    </source>
</evidence>
<dbReference type="InterPro" id="IPR014729">
    <property type="entry name" value="Rossmann-like_a/b/a_fold"/>
</dbReference>
<dbReference type="InterPro" id="IPR023465">
    <property type="entry name" value="Riboflavin_kinase_dom_sf"/>
</dbReference>
<evidence type="ECO:0000256" key="7">
    <source>
        <dbReference type="ARBA" id="ARBA00022741"/>
    </source>
</evidence>
<dbReference type="GO" id="GO:0003919">
    <property type="term" value="F:FMN adenylyltransferase activity"/>
    <property type="evidence" value="ECO:0007669"/>
    <property type="project" value="UniProtKB-EC"/>
</dbReference>
<evidence type="ECO:0000313" key="15">
    <source>
        <dbReference type="Proteomes" id="UP000029033"/>
    </source>
</evidence>
<evidence type="ECO:0000256" key="12">
    <source>
        <dbReference type="SAM" id="MobiDB-lite"/>
    </source>
</evidence>
<dbReference type="GO" id="GO:0006747">
    <property type="term" value="P:FAD biosynthetic process"/>
    <property type="evidence" value="ECO:0007669"/>
    <property type="project" value="UniProtKB-UniPathway"/>
</dbReference>
<evidence type="ECO:0000256" key="2">
    <source>
        <dbReference type="ARBA" id="ARBA00010214"/>
    </source>
</evidence>
<dbReference type="RefSeq" id="WP_033516479.1">
    <property type="nucleotide sequence ID" value="NZ_CAUPKV010000026.1"/>
</dbReference>
<name>A0A087DK42_9BIFI</name>
<dbReference type="PANTHER" id="PTHR22749:SF6">
    <property type="entry name" value="RIBOFLAVIN KINASE"/>
    <property type="match status" value="1"/>
</dbReference>
<keyword evidence="3" id="KW-0285">Flavoprotein</keyword>
<dbReference type="Gene3D" id="2.40.30.30">
    <property type="entry name" value="Riboflavin kinase-like"/>
    <property type="match status" value="1"/>
</dbReference>
<evidence type="ECO:0000259" key="13">
    <source>
        <dbReference type="SMART" id="SM00904"/>
    </source>
</evidence>
<keyword evidence="6 14" id="KW-0548">Nucleotidyltransferase</keyword>
<evidence type="ECO:0000256" key="8">
    <source>
        <dbReference type="ARBA" id="ARBA00022827"/>
    </source>
</evidence>
<dbReference type="EC" id="2.7.7.2" evidence="14"/>
<evidence type="ECO:0000256" key="6">
    <source>
        <dbReference type="ARBA" id="ARBA00022695"/>
    </source>
</evidence>
<evidence type="ECO:0000256" key="9">
    <source>
        <dbReference type="ARBA" id="ARBA00022840"/>
    </source>
</evidence>
<dbReference type="PANTHER" id="PTHR22749">
    <property type="entry name" value="RIBOFLAVIN KINASE/FMN ADENYLYLTRANSFERASE"/>
    <property type="match status" value="1"/>
</dbReference>
<dbReference type="Gene3D" id="3.40.50.620">
    <property type="entry name" value="HUPs"/>
    <property type="match status" value="1"/>
</dbReference>
<dbReference type="SUPFAM" id="SSF52374">
    <property type="entry name" value="Nucleotidylyl transferase"/>
    <property type="match status" value="1"/>
</dbReference>
<protein>
    <submittedName>
        <fullName evidence="14">FAD synthase</fullName>
        <ecNumber evidence="14">2.7.1.26</ecNumber>
        <ecNumber evidence="14">2.7.7.2</ecNumber>
    </submittedName>
</protein>
<dbReference type="EC" id="2.7.1.26" evidence="14"/>
<dbReference type="InterPro" id="IPR015864">
    <property type="entry name" value="FAD_synthase"/>
</dbReference>
<comment type="caution">
    <text evidence="14">The sequence shown here is derived from an EMBL/GenBank/DDBJ whole genome shotgun (WGS) entry which is preliminary data.</text>
</comment>
<evidence type="ECO:0000256" key="5">
    <source>
        <dbReference type="ARBA" id="ARBA00022679"/>
    </source>
</evidence>
<dbReference type="GO" id="GO:0009231">
    <property type="term" value="P:riboflavin biosynthetic process"/>
    <property type="evidence" value="ECO:0007669"/>
    <property type="project" value="InterPro"/>
</dbReference>
<accession>A0A087DK42</accession>
<dbReference type="InterPro" id="IPR023468">
    <property type="entry name" value="Riboflavin_kinase"/>
</dbReference>
<sequence>MKITRLTPDPTGLVAWPTLSSNKKSVVTVGVFDGFHQGHRAVVERVVELAAKERAFSVVILFDPRPGLVHRYAAEHHGMDPDEGIADTEALTGVDERIRLMRQMGVDHVLLVRYTLAFAAKSYRFFLGQLVGKIGMRTLVLGQDAAMGKDRAGDVKAIENLALATGVFELDVVDDRGPGYVRIPADAAPHMPSEPGEPKDPTEGMTKAELRAWSKKHQGRKQRIWSSTNVRYLLGQGRIVDANAILGHPHAVEGTVIHGEERGRTIGFPTANLEEPVVGYLPVDGVYAGWLVDLGEERDTVPSNGDAEATSRVASDDTARIAPHSPWRWPAAISIGTKPTFSEKTGLHERVIEAYAVTDDWLDLYGHRVRIEFAGFLRPQVRFDGVDALKDELARNVEETKRLTA</sequence>
<comment type="catalytic activity">
    <reaction evidence="10">
        <text>riboflavin + ATP = FMN + ADP + H(+)</text>
        <dbReference type="Rhea" id="RHEA:14357"/>
        <dbReference type="ChEBI" id="CHEBI:15378"/>
        <dbReference type="ChEBI" id="CHEBI:30616"/>
        <dbReference type="ChEBI" id="CHEBI:57986"/>
        <dbReference type="ChEBI" id="CHEBI:58210"/>
        <dbReference type="ChEBI" id="CHEBI:456216"/>
        <dbReference type="EC" id="2.7.1.26"/>
    </reaction>
</comment>
<comment type="similarity">
    <text evidence="2">Belongs to the RibF family.</text>
</comment>
<dbReference type="SUPFAM" id="SSF82114">
    <property type="entry name" value="Riboflavin kinase-like"/>
    <property type="match status" value="1"/>
</dbReference>
<dbReference type="SMART" id="SM00904">
    <property type="entry name" value="Flavokinase"/>
    <property type="match status" value="1"/>
</dbReference>
<comment type="pathway">
    <text evidence="1">Cofactor biosynthesis; FAD biosynthesis; FAD from FMN: step 1/1.</text>
</comment>
<evidence type="ECO:0000256" key="4">
    <source>
        <dbReference type="ARBA" id="ARBA00022643"/>
    </source>
</evidence>
<organism evidence="14 15">
    <name type="scientific">Bifidobacterium scardovii</name>
    <dbReference type="NCBI Taxonomy" id="158787"/>
    <lineage>
        <taxon>Bacteria</taxon>
        <taxon>Bacillati</taxon>
        <taxon>Actinomycetota</taxon>
        <taxon>Actinomycetes</taxon>
        <taxon>Bifidobacteriales</taxon>
        <taxon>Bifidobacteriaceae</taxon>
        <taxon>Bifidobacterium</taxon>
    </lineage>
</organism>
<dbReference type="OrthoDB" id="9803667at2"/>
<dbReference type="EMBL" id="JGZO01000001">
    <property type="protein sequence ID" value="KFI95892.1"/>
    <property type="molecule type" value="Genomic_DNA"/>
</dbReference>
<feature type="domain" description="Riboflavin kinase" evidence="13">
    <location>
        <begin position="245"/>
        <end position="405"/>
    </location>
</feature>
<dbReference type="GO" id="GO:0008531">
    <property type="term" value="F:riboflavin kinase activity"/>
    <property type="evidence" value="ECO:0007669"/>
    <property type="project" value="UniProtKB-EC"/>
</dbReference>
<dbReference type="GeneID" id="85165104"/>
<dbReference type="UniPathway" id="UPA00277">
    <property type="reaction ID" value="UER00407"/>
</dbReference>
<gene>
    <name evidence="14" type="ORF">BSCA_1189</name>
</gene>
<feature type="region of interest" description="Disordered" evidence="12">
    <location>
        <begin position="183"/>
        <end position="204"/>
    </location>
</feature>
<dbReference type="Pfam" id="PF01687">
    <property type="entry name" value="Flavokinase"/>
    <property type="match status" value="1"/>
</dbReference>
<proteinExistence type="inferred from homology"/>
<keyword evidence="9" id="KW-0067">ATP-binding</keyword>
<dbReference type="InterPro" id="IPR015865">
    <property type="entry name" value="Riboflavin_kinase_bac/euk"/>
</dbReference>
<evidence type="ECO:0000256" key="11">
    <source>
        <dbReference type="ARBA" id="ARBA00049494"/>
    </source>
</evidence>
<evidence type="ECO:0000313" key="14">
    <source>
        <dbReference type="EMBL" id="KFI95892.1"/>
    </source>
</evidence>
<dbReference type="AlphaFoldDB" id="A0A087DK42"/>